<dbReference type="SUPFAM" id="SSF69118">
    <property type="entry name" value="AhpD-like"/>
    <property type="match status" value="1"/>
</dbReference>
<dbReference type="PANTHER" id="PTHR35446">
    <property type="entry name" value="SI:CH211-175M2.5"/>
    <property type="match status" value="1"/>
</dbReference>
<gene>
    <name evidence="2" type="ORF">ADIWIN_2718</name>
</gene>
<dbReference type="eggNOG" id="COG2128">
    <property type="taxonomic scope" value="Bacteria"/>
</dbReference>
<evidence type="ECO:0000313" key="2">
    <source>
        <dbReference type="EMBL" id="EPR72218.1"/>
    </source>
</evidence>
<keyword evidence="2" id="KW-0560">Oxidoreductase</keyword>
<feature type="domain" description="Carboxymuconolactone decarboxylase-like" evidence="1">
    <location>
        <begin position="67"/>
        <end position="125"/>
    </location>
</feature>
<name>S7X879_9FLAO</name>
<proteinExistence type="predicted"/>
<dbReference type="InterPro" id="IPR003779">
    <property type="entry name" value="CMD-like"/>
</dbReference>
<sequence>MYQQKIKTITNNNSVSNQNKKIINMSTFNILKREDVSANNQAIFDNLNKALGFVPNLYATYANSDTALENYLTFANAKTSLSAKEKEVVNLAVSQVNDCIYCLSAHTAIGKMNGFTDAQILELRAGFSSVNEKFDALAKLAKNITVNRGKTDQDVLENYFNAGYTKGNLIDTISLVGDKTISNYIHSTTQVPVDFPVAPPLELETI</sequence>
<dbReference type="Gene3D" id="1.20.1290.10">
    <property type="entry name" value="AhpD-like"/>
    <property type="match status" value="1"/>
</dbReference>
<evidence type="ECO:0000259" key="1">
    <source>
        <dbReference type="Pfam" id="PF02627"/>
    </source>
</evidence>
<reference evidence="2 3" key="1">
    <citation type="journal article" date="2013" name="Genome Announc.">
        <title>Draft Genome Sequence of Winogradskyella psychrotolerans RS-3T, Isolated from the Marine Transect of Kongsfjorden, Ny-Alesund, Svalbard, Arctic Ocean.</title>
        <authorList>
            <person name="Kumar Pinnaka A."/>
            <person name="Ara S."/>
            <person name="Singh A."/>
            <person name="Shivaji S."/>
        </authorList>
    </citation>
    <scope>NUCLEOTIDE SEQUENCE [LARGE SCALE GENOMIC DNA]</scope>
    <source>
        <strain evidence="2 3">RS-3</strain>
    </source>
</reference>
<dbReference type="EMBL" id="ATMR01000126">
    <property type="protein sequence ID" value="EPR72218.1"/>
    <property type="molecule type" value="Genomic_DNA"/>
</dbReference>
<evidence type="ECO:0000313" key="3">
    <source>
        <dbReference type="Proteomes" id="UP000014962"/>
    </source>
</evidence>
<keyword evidence="3" id="KW-1185">Reference proteome</keyword>
<dbReference type="AlphaFoldDB" id="S7X879"/>
<accession>S7X879</accession>
<dbReference type="NCBIfam" id="TIGR00778">
    <property type="entry name" value="ahpD_dom"/>
    <property type="match status" value="1"/>
</dbReference>
<dbReference type="GO" id="GO:0051920">
    <property type="term" value="F:peroxiredoxin activity"/>
    <property type="evidence" value="ECO:0007669"/>
    <property type="project" value="InterPro"/>
</dbReference>
<organism evidence="2 3">
    <name type="scientific">Winogradskyella psychrotolerans RS-3</name>
    <dbReference type="NCBI Taxonomy" id="641526"/>
    <lineage>
        <taxon>Bacteria</taxon>
        <taxon>Pseudomonadati</taxon>
        <taxon>Bacteroidota</taxon>
        <taxon>Flavobacteriia</taxon>
        <taxon>Flavobacteriales</taxon>
        <taxon>Flavobacteriaceae</taxon>
        <taxon>Winogradskyella</taxon>
    </lineage>
</organism>
<dbReference type="PATRIC" id="fig|641526.4.peg.2698"/>
<keyword evidence="2" id="KW-0575">Peroxidase</keyword>
<dbReference type="Pfam" id="PF02627">
    <property type="entry name" value="CMD"/>
    <property type="match status" value="1"/>
</dbReference>
<dbReference type="InterPro" id="IPR004675">
    <property type="entry name" value="AhpD_core"/>
</dbReference>
<dbReference type="Proteomes" id="UP000014962">
    <property type="component" value="Unassembled WGS sequence"/>
</dbReference>
<dbReference type="STRING" id="641526.ADIWIN_2718"/>
<dbReference type="PANTHER" id="PTHR35446:SF3">
    <property type="entry name" value="CMD DOMAIN-CONTAINING PROTEIN"/>
    <property type="match status" value="1"/>
</dbReference>
<dbReference type="InterPro" id="IPR029032">
    <property type="entry name" value="AhpD-like"/>
</dbReference>
<comment type="caution">
    <text evidence="2">The sequence shown here is derived from an EMBL/GenBank/DDBJ whole genome shotgun (WGS) entry which is preliminary data.</text>
</comment>
<protein>
    <submittedName>
        <fullName evidence="2">Alkylhydroperoxidase AhpD core</fullName>
    </submittedName>
</protein>